<gene>
    <name evidence="8" type="primary">opuAC-2</name>
    <name evidence="8" type="ORF">BBEV_2991</name>
</gene>
<dbReference type="PANTHER" id="PTHR47737:SF1">
    <property type="entry name" value="GLYCINE BETAINE_PROLINE BETAINE TRANSPORT SYSTEM PERMEASE PROTEIN PROW"/>
    <property type="match status" value="1"/>
</dbReference>
<dbReference type="SUPFAM" id="SSF53850">
    <property type="entry name" value="Periplasmic binding protein-like II"/>
    <property type="match status" value="1"/>
</dbReference>
<evidence type="ECO:0000256" key="1">
    <source>
        <dbReference type="ARBA" id="ARBA00004236"/>
    </source>
</evidence>
<evidence type="ECO:0000256" key="4">
    <source>
        <dbReference type="ARBA" id="ARBA00023136"/>
    </source>
</evidence>
<dbReference type="GO" id="GO:0031460">
    <property type="term" value="P:glycine betaine transport"/>
    <property type="evidence" value="ECO:0007669"/>
    <property type="project" value="TreeGrafter"/>
</dbReference>
<dbReference type="STRING" id="632773.BBEV_2991"/>
<evidence type="ECO:0000256" key="2">
    <source>
        <dbReference type="ARBA" id="ARBA00022448"/>
    </source>
</evidence>
<proteinExistence type="predicted"/>
<dbReference type="Gene3D" id="3.40.190.100">
    <property type="entry name" value="Glycine betaine-binding periplasmic protein, domain 2"/>
    <property type="match status" value="1"/>
</dbReference>
<dbReference type="RefSeq" id="WP_069366200.1">
    <property type="nucleotide sequence ID" value="NZ_CP012502.1"/>
</dbReference>
<dbReference type="Pfam" id="PF04069">
    <property type="entry name" value="OpuAC"/>
    <property type="match status" value="1"/>
</dbReference>
<evidence type="ECO:0000256" key="6">
    <source>
        <dbReference type="SAM" id="SignalP"/>
    </source>
</evidence>
<evidence type="ECO:0000259" key="7">
    <source>
        <dbReference type="Pfam" id="PF04069"/>
    </source>
</evidence>
<organism evidence="8 9">
    <name type="scientific">Salisediminibacterium beveridgei</name>
    <dbReference type="NCBI Taxonomy" id="632773"/>
    <lineage>
        <taxon>Bacteria</taxon>
        <taxon>Bacillati</taxon>
        <taxon>Bacillota</taxon>
        <taxon>Bacilli</taxon>
        <taxon>Bacillales</taxon>
        <taxon>Bacillaceae</taxon>
        <taxon>Salisediminibacterium</taxon>
    </lineage>
</organism>
<keyword evidence="9" id="KW-1185">Reference proteome</keyword>
<dbReference type="OrthoDB" id="9787902at2"/>
<dbReference type="InterPro" id="IPR007210">
    <property type="entry name" value="ABC_Gly_betaine_transp_sub-bd"/>
</dbReference>
<evidence type="ECO:0000313" key="8">
    <source>
        <dbReference type="EMBL" id="AOM84311.1"/>
    </source>
</evidence>
<reference evidence="8 9" key="1">
    <citation type="submission" date="2015-08" db="EMBL/GenBank/DDBJ databases">
        <title>The complete genome sequence of Bacillus beveridgei MLTeJB.</title>
        <authorList>
            <person name="Hanson T.E."/>
            <person name="Mesa C."/>
            <person name="Basesman S.M."/>
            <person name="Oremland R.S."/>
        </authorList>
    </citation>
    <scope>NUCLEOTIDE SEQUENCE [LARGE SCALE GENOMIC DNA]</scope>
    <source>
        <strain evidence="8 9">MLTeJB</strain>
    </source>
</reference>
<dbReference type="PATRIC" id="fig|632773.3.peg.3126"/>
<dbReference type="AlphaFoldDB" id="A0A1D7QZ72"/>
<dbReference type="EMBL" id="CP012502">
    <property type="protein sequence ID" value="AOM84311.1"/>
    <property type="molecule type" value="Genomic_DNA"/>
</dbReference>
<evidence type="ECO:0000256" key="3">
    <source>
        <dbReference type="ARBA" id="ARBA00022475"/>
    </source>
</evidence>
<evidence type="ECO:0000256" key="5">
    <source>
        <dbReference type="SAM" id="MobiDB-lite"/>
    </source>
</evidence>
<dbReference type="PANTHER" id="PTHR47737">
    <property type="entry name" value="GLYCINE BETAINE/PROLINE BETAINE TRANSPORT SYSTEM PERMEASE PROTEIN PROW"/>
    <property type="match status" value="1"/>
</dbReference>
<protein>
    <submittedName>
        <fullName evidence="8">Glycine betaine ABC transport system, glycine betaine-binding protein OpuAC</fullName>
    </submittedName>
</protein>
<name>A0A1D7QZ72_9BACI</name>
<dbReference type="GO" id="GO:0005275">
    <property type="term" value="F:amine transmembrane transporter activity"/>
    <property type="evidence" value="ECO:0007669"/>
    <property type="project" value="TreeGrafter"/>
</dbReference>
<dbReference type="GO" id="GO:0043190">
    <property type="term" value="C:ATP-binding cassette (ABC) transporter complex"/>
    <property type="evidence" value="ECO:0007669"/>
    <property type="project" value="InterPro"/>
</dbReference>
<feature type="domain" description="ABC-type glycine betaine transport system substrate-binding" evidence="7">
    <location>
        <begin position="60"/>
        <end position="303"/>
    </location>
</feature>
<keyword evidence="2" id="KW-0813">Transport</keyword>
<keyword evidence="6" id="KW-0732">Signal</keyword>
<dbReference type="PROSITE" id="PS51257">
    <property type="entry name" value="PROKAR_LIPOPROTEIN"/>
    <property type="match status" value="1"/>
</dbReference>
<dbReference type="CDD" id="cd13639">
    <property type="entry name" value="PBP2_OpuAC_like"/>
    <property type="match status" value="1"/>
</dbReference>
<dbReference type="KEGG" id="bbev:BBEV_2991"/>
<evidence type="ECO:0000313" key="9">
    <source>
        <dbReference type="Proteomes" id="UP000094463"/>
    </source>
</evidence>
<dbReference type="Gene3D" id="3.10.105.10">
    <property type="entry name" value="Dipeptide-binding Protein, Domain 3"/>
    <property type="match status" value="2"/>
</dbReference>
<feature type="signal peptide" evidence="6">
    <location>
        <begin position="1"/>
        <end position="22"/>
    </location>
</feature>
<feature type="chain" id="PRO_5009099193" evidence="6">
    <location>
        <begin position="23"/>
        <end position="317"/>
    </location>
</feature>
<sequence length="317" mass="34202">MFKGNRKLIAAAAGLSMTMVAAGCGNDNNEENNNMNNDGDNNANGNADAGDDGAMVGEGKEIELVFVEWDSEIASTNVVAKVLEDQGYDVTMTPIDNAIMWQSIANGEADGMVAAWLPATHGDLYDEYEDSLVDLGVNLEGARVGLVVPEYMDIDSVGELDQYADEMGGNITGIEPGAGVVQAAEQAVEDYALDGWSVETSSSGAMATALGEAYDNEEPIAVTGWTPHWKFSAYDLKYLEDPEGSFGDVEVIQTMVREGLEDDMPNAYRILDQFFWTTEDMESIMLEVQEGADPADAAADWVEANQDKVDEWLEGVE</sequence>
<dbReference type="GO" id="GO:0015226">
    <property type="term" value="F:carnitine transmembrane transporter activity"/>
    <property type="evidence" value="ECO:0007669"/>
    <property type="project" value="TreeGrafter"/>
</dbReference>
<accession>A0A1D7QZ72</accession>
<comment type="subcellular location">
    <subcellularLocation>
        <location evidence="1">Cell membrane</location>
    </subcellularLocation>
</comment>
<keyword evidence="3" id="KW-1003">Cell membrane</keyword>
<feature type="region of interest" description="Disordered" evidence="5">
    <location>
        <begin position="29"/>
        <end position="48"/>
    </location>
</feature>
<dbReference type="Proteomes" id="UP000094463">
    <property type="component" value="Chromosome"/>
</dbReference>
<dbReference type="GO" id="GO:0015871">
    <property type="term" value="P:choline transport"/>
    <property type="evidence" value="ECO:0007669"/>
    <property type="project" value="TreeGrafter"/>
</dbReference>
<keyword evidence="4" id="KW-0472">Membrane</keyword>